<evidence type="ECO:0000256" key="1">
    <source>
        <dbReference type="SAM" id="SignalP"/>
    </source>
</evidence>
<keyword evidence="1" id="KW-0732">Signal</keyword>
<keyword evidence="3" id="KW-1185">Reference proteome</keyword>
<comment type="caution">
    <text evidence="2">The sequence shown here is derived from an EMBL/GenBank/DDBJ whole genome shotgun (WGS) entry which is preliminary data.</text>
</comment>
<dbReference type="RefSeq" id="WP_189399399.1">
    <property type="nucleotide sequence ID" value="NZ_BMXA01000002.1"/>
</dbReference>
<organism evidence="2 3">
    <name type="scientific">Arenicella chitinivorans</name>
    <dbReference type="NCBI Taxonomy" id="1329800"/>
    <lineage>
        <taxon>Bacteria</taxon>
        <taxon>Pseudomonadati</taxon>
        <taxon>Pseudomonadota</taxon>
        <taxon>Gammaproteobacteria</taxon>
        <taxon>Arenicellales</taxon>
        <taxon>Arenicellaceae</taxon>
        <taxon>Arenicella</taxon>
    </lineage>
</organism>
<dbReference type="AlphaFoldDB" id="A0A918RR58"/>
<reference evidence="2" key="2">
    <citation type="submission" date="2020-09" db="EMBL/GenBank/DDBJ databases">
        <authorList>
            <person name="Sun Q."/>
            <person name="Kim S."/>
        </authorList>
    </citation>
    <scope>NUCLEOTIDE SEQUENCE</scope>
    <source>
        <strain evidence="2">KCTC 12711</strain>
    </source>
</reference>
<reference evidence="2" key="1">
    <citation type="journal article" date="2014" name="Int. J. Syst. Evol. Microbiol.">
        <title>Complete genome sequence of Corynebacterium casei LMG S-19264T (=DSM 44701T), isolated from a smear-ripened cheese.</title>
        <authorList>
            <consortium name="US DOE Joint Genome Institute (JGI-PGF)"/>
            <person name="Walter F."/>
            <person name="Albersmeier A."/>
            <person name="Kalinowski J."/>
            <person name="Ruckert C."/>
        </authorList>
    </citation>
    <scope>NUCLEOTIDE SEQUENCE</scope>
    <source>
        <strain evidence="2">KCTC 12711</strain>
    </source>
</reference>
<name>A0A918RR58_9GAMM</name>
<protein>
    <submittedName>
        <fullName evidence="2">Uncharacterized protein</fullName>
    </submittedName>
</protein>
<gene>
    <name evidence="2" type="ORF">GCM10008090_14610</name>
</gene>
<sequence length="187" mass="21709">MHIKTSIFVALLTVTIACVVQFCSYTSALSPNNEFCKKPTVKRLAPWTAGCVYQAYFEQNPALETVLDEANRLANFAQRNGKAADVLWYRSVFHQRFQNELRTSYQDIHGMHLQYTRAQHIRIDLQMNYLQFLLERDLAPLAQATLDKYCATYIPQNRRDLIEEINWRIDRRGLKLSSTKCEARVGS</sequence>
<evidence type="ECO:0000313" key="3">
    <source>
        <dbReference type="Proteomes" id="UP000614811"/>
    </source>
</evidence>
<dbReference type="Proteomes" id="UP000614811">
    <property type="component" value="Unassembled WGS sequence"/>
</dbReference>
<evidence type="ECO:0000313" key="2">
    <source>
        <dbReference type="EMBL" id="GHA06049.1"/>
    </source>
</evidence>
<accession>A0A918RR58</accession>
<dbReference type="EMBL" id="BMXA01000002">
    <property type="protein sequence ID" value="GHA06049.1"/>
    <property type="molecule type" value="Genomic_DNA"/>
</dbReference>
<dbReference type="PROSITE" id="PS51257">
    <property type="entry name" value="PROKAR_LIPOPROTEIN"/>
    <property type="match status" value="1"/>
</dbReference>
<proteinExistence type="predicted"/>
<feature type="chain" id="PRO_5037340663" evidence="1">
    <location>
        <begin position="20"/>
        <end position="187"/>
    </location>
</feature>
<feature type="signal peptide" evidence="1">
    <location>
        <begin position="1"/>
        <end position="19"/>
    </location>
</feature>